<dbReference type="Gene3D" id="3.40.630.10">
    <property type="entry name" value="Zn peptidases"/>
    <property type="match status" value="2"/>
</dbReference>
<dbReference type="eggNOG" id="COG0624">
    <property type="taxonomic scope" value="Bacteria"/>
</dbReference>
<dbReference type="PANTHER" id="PTHR43808">
    <property type="entry name" value="ACETYLORNITHINE DEACETYLASE"/>
    <property type="match status" value="1"/>
</dbReference>
<dbReference type="InterPro" id="IPR050072">
    <property type="entry name" value="Peptidase_M20A"/>
</dbReference>
<dbReference type="HOGENOM" id="CLU_021802_2_0_0"/>
<keyword evidence="7" id="KW-0170">Cobalt</keyword>
<keyword evidence="3" id="KW-0479">Metal-binding</keyword>
<dbReference type="NCBIfam" id="TIGR01902">
    <property type="entry name" value="dapE-lys-deAc"/>
    <property type="match status" value="1"/>
</dbReference>
<evidence type="ECO:0000256" key="7">
    <source>
        <dbReference type="ARBA" id="ARBA00023285"/>
    </source>
</evidence>
<keyword evidence="6" id="KW-0457">Lysine biosynthesis</keyword>
<keyword evidence="1" id="KW-0963">Cytoplasm</keyword>
<dbReference type="NCBIfam" id="NF003367">
    <property type="entry name" value="PRK04443.1"/>
    <property type="match status" value="1"/>
</dbReference>
<dbReference type="PROSITE" id="PS00758">
    <property type="entry name" value="ARGE_DAPE_CPG2_1"/>
    <property type="match status" value="1"/>
</dbReference>
<keyword evidence="4" id="KW-0378">Hydrolase</keyword>
<dbReference type="GO" id="GO:0016811">
    <property type="term" value="F:hydrolase activity, acting on carbon-nitrogen (but not peptide) bonds, in linear amides"/>
    <property type="evidence" value="ECO:0007669"/>
    <property type="project" value="InterPro"/>
</dbReference>
<dbReference type="InterPro" id="IPR002933">
    <property type="entry name" value="Peptidase_M20"/>
</dbReference>
<dbReference type="InterPro" id="IPR010175">
    <property type="entry name" value="LysK"/>
</dbReference>
<keyword evidence="2" id="KW-0028">Amino-acid biosynthesis</keyword>
<evidence type="ECO:0000256" key="5">
    <source>
        <dbReference type="ARBA" id="ARBA00022833"/>
    </source>
</evidence>
<proteinExistence type="inferred from homology"/>
<dbReference type="InterPro" id="IPR001261">
    <property type="entry name" value="ArgE/DapE_CS"/>
</dbReference>
<reference evidence="8" key="1">
    <citation type="journal article" date="2015" name="PeerJ">
        <title>First genomic representation of candidate bacterial phylum KSB3 points to enhanced environmental sensing as a trigger of wastewater bulking.</title>
        <authorList>
            <person name="Sekiguchi Y."/>
            <person name="Ohashi A."/>
            <person name="Parks D.H."/>
            <person name="Yamauchi T."/>
            <person name="Tyson G.W."/>
            <person name="Hugenholtz P."/>
        </authorList>
    </citation>
    <scope>NUCLEOTIDE SEQUENCE [LARGE SCALE GENOMIC DNA]</scope>
</reference>
<evidence type="ECO:0000256" key="4">
    <source>
        <dbReference type="ARBA" id="ARBA00022801"/>
    </source>
</evidence>
<dbReference type="PANTHER" id="PTHR43808:SF28">
    <property type="entry name" value="[LYSW]-LYSINE_[LYSW]-ORNITHINE HYDROLASE"/>
    <property type="match status" value="1"/>
</dbReference>
<dbReference type="STRING" id="1499967.U27_03304"/>
<evidence type="ECO:0000313" key="8">
    <source>
        <dbReference type="EMBL" id="GAK56342.1"/>
    </source>
</evidence>
<name>A0A081BVI7_VECG1</name>
<dbReference type="AlphaFoldDB" id="A0A081BVI7"/>
<dbReference type="EMBL" id="DF820464">
    <property type="protein sequence ID" value="GAK56342.1"/>
    <property type="molecule type" value="Genomic_DNA"/>
</dbReference>
<dbReference type="GO" id="GO:0050897">
    <property type="term" value="F:cobalt ion binding"/>
    <property type="evidence" value="ECO:0007669"/>
    <property type="project" value="InterPro"/>
</dbReference>
<sequence length="353" mass="38755">MKNLTSEFMLTILRDAVSLYSPPQEERGVAEYLVTQASQLGWNSYRDEAGNFVAERGSGSPVVYFLGHIDTVPGEIPVRIEDGKLYGRGSVDAKGATVAFLCGASLLAADHPGTLRIIGAVEEEGPTSKGARFAVEHYPAPDYLIIGEPSGWDKVTLGYKGSVQLSYRAEQEKSHGASQWASVGTLACELYHRITTIPELAKITADSPFYAVTKTVRTLNTQDDDLRESVDMYLTLRLPPDVDAAQLRRELEAFEYPGEITVHEILNAVRCPKSGPLVAAFRKAIKAQQGNPRTSLKTGTSDMNIVVPVWQCPCLAYGPGDSSLDHTPHEHIEIEEFQRSIRIIHNALEMLLN</sequence>
<protein>
    <submittedName>
        <fullName evidence="8">N-acetyl-ornithine/N-acetyl-lysine deacetylase</fullName>
    </submittedName>
</protein>
<dbReference type="GO" id="GO:0008270">
    <property type="term" value="F:zinc ion binding"/>
    <property type="evidence" value="ECO:0007669"/>
    <property type="project" value="InterPro"/>
</dbReference>
<dbReference type="Proteomes" id="UP000030661">
    <property type="component" value="Unassembled WGS sequence"/>
</dbReference>
<evidence type="ECO:0000256" key="6">
    <source>
        <dbReference type="ARBA" id="ARBA00023154"/>
    </source>
</evidence>
<keyword evidence="5" id="KW-0862">Zinc</keyword>
<dbReference type="HAMAP" id="MF_01120">
    <property type="entry name" value="LysK"/>
    <property type="match status" value="1"/>
</dbReference>
<dbReference type="SUPFAM" id="SSF53187">
    <property type="entry name" value="Zn-dependent exopeptidases"/>
    <property type="match status" value="1"/>
</dbReference>
<evidence type="ECO:0000256" key="3">
    <source>
        <dbReference type="ARBA" id="ARBA00022723"/>
    </source>
</evidence>
<evidence type="ECO:0000313" key="9">
    <source>
        <dbReference type="Proteomes" id="UP000030661"/>
    </source>
</evidence>
<accession>A0A081BVI7</accession>
<dbReference type="GO" id="GO:0009085">
    <property type="term" value="P:lysine biosynthetic process"/>
    <property type="evidence" value="ECO:0007669"/>
    <property type="project" value="UniProtKB-KW"/>
</dbReference>
<evidence type="ECO:0000256" key="2">
    <source>
        <dbReference type="ARBA" id="ARBA00022605"/>
    </source>
</evidence>
<evidence type="ECO:0000256" key="1">
    <source>
        <dbReference type="ARBA" id="ARBA00022490"/>
    </source>
</evidence>
<organism evidence="8">
    <name type="scientific">Vecturithrix granuli</name>
    <dbReference type="NCBI Taxonomy" id="1499967"/>
    <lineage>
        <taxon>Bacteria</taxon>
        <taxon>Candidatus Moduliflexota</taxon>
        <taxon>Candidatus Vecturitrichia</taxon>
        <taxon>Candidatus Vecturitrichales</taxon>
        <taxon>Candidatus Vecturitrichaceae</taxon>
        <taxon>Candidatus Vecturithrix</taxon>
    </lineage>
</organism>
<keyword evidence="9" id="KW-1185">Reference proteome</keyword>
<gene>
    <name evidence="8" type="ORF">U27_03304</name>
</gene>
<dbReference type="Pfam" id="PF01546">
    <property type="entry name" value="Peptidase_M20"/>
    <property type="match status" value="1"/>
</dbReference>